<proteinExistence type="predicted"/>
<evidence type="ECO:0000313" key="2">
    <source>
        <dbReference type="Proteomes" id="UP000886595"/>
    </source>
</evidence>
<keyword evidence="2" id="KW-1185">Reference proteome</keyword>
<dbReference type="OrthoDB" id="1921494at2759"/>
<dbReference type="InterPro" id="IPR004265">
    <property type="entry name" value="Dirigent"/>
</dbReference>
<reference evidence="1 2" key="1">
    <citation type="submission" date="2020-02" db="EMBL/GenBank/DDBJ databases">
        <authorList>
            <person name="Ma Q."/>
            <person name="Huang Y."/>
            <person name="Song X."/>
            <person name="Pei D."/>
        </authorList>
    </citation>
    <scope>NUCLEOTIDE SEQUENCE [LARGE SCALE GENOMIC DNA]</scope>
    <source>
        <strain evidence="1">Sxm20200214</strain>
        <tissue evidence="1">Leaf</tissue>
    </source>
</reference>
<dbReference type="Proteomes" id="UP000886595">
    <property type="component" value="Unassembled WGS sequence"/>
</dbReference>
<dbReference type="PANTHER" id="PTHR46215:SF6">
    <property type="entry name" value="DIRIGENT PROTEIN 9"/>
    <property type="match status" value="1"/>
</dbReference>
<dbReference type="PANTHER" id="PTHR46215">
    <property type="entry name" value="DIRIGENT PROTEIN 24-RELATED"/>
    <property type="match status" value="1"/>
</dbReference>
<gene>
    <name evidence="1" type="ORF">Bca52824_009125</name>
</gene>
<accession>A0A8X8B9W9</accession>
<comment type="caution">
    <text evidence="1">The sequence shown here is derived from an EMBL/GenBank/DDBJ whole genome shotgun (WGS) entry which is preliminary data.</text>
</comment>
<dbReference type="EMBL" id="JAAMPC010000002">
    <property type="protein sequence ID" value="KAG2326397.1"/>
    <property type="molecule type" value="Genomic_DNA"/>
</dbReference>
<dbReference type="AlphaFoldDB" id="A0A8X8B9W9"/>
<sequence>MLSALPFVTAGNLPPGAALQHLVFGTITVVDDELTESHELGSAVTWQVLWMAQAPILTITGQTLILQGKLRRTAAPIIITRFILVLFFDYR</sequence>
<protein>
    <recommendedName>
        <fullName evidence="3">Dirigent protein</fullName>
    </recommendedName>
</protein>
<evidence type="ECO:0000313" key="1">
    <source>
        <dbReference type="EMBL" id="KAG2326397.1"/>
    </source>
</evidence>
<organism evidence="1 2">
    <name type="scientific">Brassica carinata</name>
    <name type="common">Ethiopian mustard</name>
    <name type="synonym">Abyssinian cabbage</name>
    <dbReference type="NCBI Taxonomy" id="52824"/>
    <lineage>
        <taxon>Eukaryota</taxon>
        <taxon>Viridiplantae</taxon>
        <taxon>Streptophyta</taxon>
        <taxon>Embryophyta</taxon>
        <taxon>Tracheophyta</taxon>
        <taxon>Spermatophyta</taxon>
        <taxon>Magnoliopsida</taxon>
        <taxon>eudicotyledons</taxon>
        <taxon>Gunneridae</taxon>
        <taxon>Pentapetalae</taxon>
        <taxon>rosids</taxon>
        <taxon>malvids</taxon>
        <taxon>Brassicales</taxon>
        <taxon>Brassicaceae</taxon>
        <taxon>Brassiceae</taxon>
        <taxon>Brassica</taxon>
    </lineage>
</organism>
<evidence type="ECO:0008006" key="3">
    <source>
        <dbReference type="Google" id="ProtNLM"/>
    </source>
</evidence>
<name>A0A8X8B9W9_BRACI</name>